<dbReference type="Pfam" id="PF04055">
    <property type="entry name" value="Radical_SAM"/>
    <property type="match status" value="1"/>
</dbReference>
<keyword evidence="2" id="KW-0479">Metal-binding</keyword>
<accession>X1UXN6</accession>
<dbReference type="AlphaFoldDB" id="X1UXN6"/>
<dbReference type="PANTHER" id="PTHR11228:SF7">
    <property type="entry name" value="PQQA PEPTIDE CYCLASE"/>
    <property type="match status" value="1"/>
</dbReference>
<gene>
    <name evidence="6" type="ORF">S12H4_57306</name>
</gene>
<evidence type="ECO:0000256" key="2">
    <source>
        <dbReference type="ARBA" id="ARBA00022723"/>
    </source>
</evidence>
<dbReference type="Gene3D" id="3.20.20.70">
    <property type="entry name" value="Aldolase class I"/>
    <property type="match status" value="1"/>
</dbReference>
<evidence type="ECO:0000256" key="3">
    <source>
        <dbReference type="ARBA" id="ARBA00023004"/>
    </source>
</evidence>
<dbReference type="GO" id="GO:0051536">
    <property type="term" value="F:iron-sulfur cluster binding"/>
    <property type="evidence" value="ECO:0007669"/>
    <property type="project" value="UniProtKB-KW"/>
</dbReference>
<proteinExistence type="predicted"/>
<feature type="non-terminal residue" evidence="6">
    <location>
        <position position="1"/>
    </location>
</feature>
<feature type="non-terminal residue" evidence="6">
    <location>
        <position position="202"/>
    </location>
</feature>
<reference evidence="6" key="1">
    <citation type="journal article" date="2014" name="Front. Microbiol.">
        <title>High frequency of phylogenetically diverse reductive dehalogenase-homologous genes in deep subseafloor sedimentary metagenomes.</title>
        <authorList>
            <person name="Kawai M."/>
            <person name="Futagami T."/>
            <person name="Toyoda A."/>
            <person name="Takaki Y."/>
            <person name="Nishi S."/>
            <person name="Hori S."/>
            <person name="Arai W."/>
            <person name="Tsubouchi T."/>
            <person name="Morono Y."/>
            <person name="Uchiyama I."/>
            <person name="Ito T."/>
            <person name="Fujiyama A."/>
            <person name="Inagaki F."/>
            <person name="Takami H."/>
        </authorList>
    </citation>
    <scope>NUCLEOTIDE SEQUENCE</scope>
    <source>
        <strain evidence="6">Expedition CK06-06</strain>
    </source>
</reference>
<dbReference type="InterPro" id="IPR050377">
    <property type="entry name" value="Radical_SAM_PqqE_MftC-like"/>
</dbReference>
<protein>
    <recommendedName>
        <fullName evidence="5">Radical SAM core domain-containing protein</fullName>
    </recommendedName>
</protein>
<feature type="domain" description="Radical SAM core" evidence="5">
    <location>
        <begin position="1"/>
        <end position="168"/>
    </location>
</feature>
<name>X1UXN6_9ZZZZ</name>
<dbReference type="InterPro" id="IPR007197">
    <property type="entry name" value="rSAM"/>
</dbReference>
<dbReference type="EMBL" id="BARW01037038">
    <property type="protein sequence ID" value="GAJ22273.1"/>
    <property type="molecule type" value="Genomic_DNA"/>
</dbReference>
<comment type="caution">
    <text evidence="6">The sequence shown here is derived from an EMBL/GenBank/DDBJ whole genome shotgun (WGS) entry which is preliminary data.</text>
</comment>
<dbReference type="GO" id="GO:0003824">
    <property type="term" value="F:catalytic activity"/>
    <property type="evidence" value="ECO:0007669"/>
    <property type="project" value="InterPro"/>
</dbReference>
<organism evidence="6">
    <name type="scientific">marine sediment metagenome</name>
    <dbReference type="NCBI Taxonomy" id="412755"/>
    <lineage>
        <taxon>unclassified sequences</taxon>
        <taxon>metagenomes</taxon>
        <taxon>ecological metagenomes</taxon>
    </lineage>
</organism>
<dbReference type="SUPFAM" id="SSF102114">
    <property type="entry name" value="Radical SAM enzymes"/>
    <property type="match status" value="1"/>
</dbReference>
<dbReference type="GO" id="GO:0046872">
    <property type="term" value="F:metal ion binding"/>
    <property type="evidence" value="ECO:0007669"/>
    <property type="project" value="UniProtKB-KW"/>
</dbReference>
<keyword evidence="1" id="KW-0949">S-adenosyl-L-methionine</keyword>
<keyword evidence="3" id="KW-0408">Iron</keyword>
<evidence type="ECO:0000256" key="4">
    <source>
        <dbReference type="ARBA" id="ARBA00023014"/>
    </source>
</evidence>
<sequence length="202" mass="22285">IDEIAELKPGWVIVEGGEPLLHPELLELLGLMRQRQLDVHLITNGMLLTPQIITTLKQLGVRIMISIDGATKTTYETIRHGAIFEKVVQSARNCAKEGLLEAINFALLKTNYTEIPAILELASSIGAPKVTLIGLKPCHNYPEELLAPQEYEKAIELTCQAAQKTGVEFFFDEPFFWAVVKERGFLAQMPAEGAGILCPSTT</sequence>
<evidence type="ECO:0000259" key="5">
    <source>
        <dbReference type="PROSITE" id="PS51918"/>
    </source>
</evidence>
<keyword evidence="4" id="KW-0411">Iron-sulfur</keyword>
<dbReference type="PANTHER" id="PTHR11228">
    <property type="entry name" value="RADICAL SAM DOMAIN PROTEIN"/>
    <property type="match status" value="1"/>
</dbReference>
<dbReference type="InterPro" id="IPR013785">
    <property type="entry name" value="Aldolase_TIM"/>
</dbReference>
<dbReference type="InterPro" id="IPR058240">
    <property type="entry name" value="rSAM_sf"/>
</dbReference>
<evidence type="ECO:0000256" key="1">
    <source>
        <dbReference type="ARBA" id="ARBA00022691"/>
    </source>
</evidence>
<dbReference type="PROSITE" id="PS51918">
    <property type="entry name" value="RADICAL_SAM"/>
    <property type="match status" value="1"/>
</dbReference>
<evidence type="ECO:0000313" key="6">
    <source>
        <dbReference type="EMBL" id="GAJ22273.1"/>
    </source>
</evidence>